<evidence type="ECO:0000256" key="1">
    <source>
        <dbReference type="SAM" id="Phobius"/>
    </source>
</evidence>
<protein>
    <recommendedName>
        <fullName evidence="5">Transmembrane protein</fullName>
    </recommendedName>
</protein>
<organism evidence="2">
    <name type="scientific">Hexamita inflata</name>
    <dbReference type="NCBI Taxonomy" id="28002"/>
    <lineage>
        <taxon>Eukaryota</taxon>
        <taxon>Metamonada</taxon>
        <taxon>Diplomonadida</taxon>
        <taxon>Hexamitidae</taxon>
        <taxon>Hexamitinae</taxon>
        <taxon>Hexamita</taxon>
    </lineage>
</organism>
<name>A0AA86PV52_9EUKA</name>
<feature type="transmembrane region" description="Helical" evidence="1">
    <location>
        <begin position="3220"/>
        <end position="3241"/>
    </location>
</feature>
<dbReference type="SUPFAM" id="SSF50985">
    <property type="entry name" value="RCC1/BLIP-II"/>
    <property type="match status" value="1"/>
</dbReference>
<sequence>MQLLCNILNAQMTQCDWQFASRIWLPIYPNSACYLDEVLDLQVFGQNTQSIDGFDTSVLNIVNMTVLQMKTNSTFNLTEVDQTQIIQNPELSSFYYAIDIGPNGVLKNAFVVVNTSFTVYYDPKQLYVSIINSFQGKLDNVTVTGFINVSIINNKTSKVYFSNLVGSAGFGVDKTVYPSGTPSFSFRNVSSTVRFFVNNVEISTNQIINQTEFYFVNCFDSVQLVGLQQAVDFTNPVIMPMLNQQTITYITESIQMSFNINVWYSVQTQFLNGSVNNNDQTNMIQDLYNVSFKQYLEKYYETKYLIIKRYDEQENELQMVNSNDPNIKQTVYHSEGKAVAIIDLQLIICQGRYVYSTTQKQCILRSACQNKLYNSICLITCPEGYYTFDNGCWFECPLWRGAYSVTGVQQCTQCPANMFANQTTGSCVASCKLLTFKQGCYSICPNTKTDGQNCVVPITKDDCAGKFFIHFGQIDSSKYYDQCTNTLVVSYTTQISNGTYISEYNFMCNYASTVSRLCAYNESFTTSYCPIKEANDISISTSFQCRQNCQTLWQTTASECQTLCPQFNYGNQYQICRQCMNDYDGGQYFDRLTSKCIKTCDKYSISGDLKVCEDNTPQFCKFVIICSNNSKICVSSCPSSGEYIYVNVLDDITECLSSCPSYFFKLNTNFKCILMSQCEAYGGFYIESNQFQCSSDTCISESGFYKVLPNGTKICTSCSDKYFEEELKAGARCSADKCSSSNGIFHLDASSNKICDNCSLQIYTDSSFAICSPNSNNCQLTGGIFTQQKFDQIYKKFCTPCTSVQEYIYGLECKADKCNYFESFYSGTSKNICSMDQCTALTQGKYQFRNDQTGEDKKCSACNGQDGFSYLTGATCSKIPCSFYLTIRDITGSTKKCSLNCQETQNIYFINSGYKICDLCSENIYVSFANLQCSKSNCNTETNGFYYQFNSSHILCLSQADCTQAGDYYINSFSSKLCSIDACFGTSNYYYKDSNNHKICKDCRDQLTSYYIDLNQKWCSNDACASETGGLKYYQKINGINICTNCSGKWFETSVGVGAQCSADQCSQTTNGKYRLDSNSNKICDQCVANIYFDSSLKQCLSSCSSTGNIFQYAADGIKKFCTLCNTQSDYLSGDVCSYNKCSYFTQFYDQSAQNLCSVTQCQSETNGIYQQRYGNTGDDLVCSQCIGENGFSYLTDKSCSKTECQYYSSQSELTPVTKRCSSTSCSQETNGIYYFSQTFQKICDSCNGAYLPAYIFKYGLECKNIPCQFFADYALKICSLSCAETNQTYYEDNFNKICTKCDGTVGGSTMIYKKENICSNMPCTFYLDFPKKICSVGTCQETNNSYFVDQQANKICLYCPEGQKMYNGKCYDSCPIEANFLQVNGKICGTSCNGQQIYQVGSQKNCMESCNSQYFLGVAENGYQICVNCSSDRIAQRSDNQCILLSNCIYFNSDSPVCESGLGVNCQKIVAKDANSFFCRRNCTAFLEYQGQCYSKCPYTTLVDVNGVFCVKQCQFYKLVETVPFCTEECPDFTYVEPLYHPTVSGCFSSCSAETLKTRTNSCVKNCKTFDLYPNPNFCETPGSFQCPNIRLVQAGIYVCTQCGPTEFFSGFECVLNCSQFVLNQNKQLCISQCGSYPKGYTEETFNDVNVKVCQESCPNYDTFTFLGTQKCIDSTCGTNGKYLEINQRCVQACASGMYFVNYSSTFKYQCYPMNASCERYILYGNMKECYQTCPLSYQFLNDNECMQSCDVYMNDPKSPTQKLCVSACGDMNPQYQLLDSNGRIQCISTCGAMFVQQIGKQFVCISFCQFYTWDGWSKICATTCDYYKIDSQIDTNSYLCGTSCSSINMVYNVIDSNGKNMCVSQCPSSFPFLNGTECKKFCQFVIEQQISDVSKYKCQSTQCTNFYQKYLDNENIQVCRQSCTGQTPYILGNQCVQNCIITDNKYVEPDSSQCIQNCSGEQAIKKNVLTNVLFCDSACDFYVDSGARTCSSAGTASYPYRQVYQQIVTNGVTTTRYQYVSSCPNNEYAVVGGVSVCQTCTLYELVGVAHKCVASCSASQVQFKYQCFTGLCKDIVGVGSSFYSGVDKKCSHTCGDHFVYDQISFQCSSTCPANSVYFVSGGQQICSSSCAGTNDYVTLDSRYAINGVGQCVQICPVGSFKELLQAGDTYKYCVSQCAGKQYKVVAGEQACVSACPVYEMEAGGVKRCYDSCGDSAQNKIQVVISGSETQCVSLCPPSHPFMAANGDLECIQTCPNLFYSLVGSVRKCLDSCSLNTSVELSFSVPSHQLCTGACGAQQMFLRASGSVGTCVEVCPQTKNYYDSNRECQSECVPKVYRIDGAQKQCMVSCYSPYTLISQDDDYTVCNSVCKHPTPFALLNNSCIELCPPGTYLHEFICKLKCPAFMKYSTLDDQGQQVCVYECPNKIFTKTTGVQTLFCQKLCNSPNVFRKDILSGQIECLIKCEPTDYQYTTGECSQYNCIRDPVNKFSQNMVCQFSCPDFVDLTDYSCKPTCAGSFAGYVQQIIMNQNVKVCYSTCSTKFIDLRISSQYNSVGVCVTYCAKNEILYQEPFSASQFYCTQKCSDANRFVQPDLVYCGNTCASTFFQQNETGHNFCISSCDMPLGRLSIYGITQCVVCPKYVSEVDLSCMATCDFFSMSLGAQICRMVGGTRNLQSCPRYTNNAAPFLCIQACQTLVDGDMCVKDCSETGKRFVPESGFQCVSSCPFFYEYQLIFGIMQPRCVSTCKYMLSSANFKECQRQCNSNTSLYVFGQTYCSNCSSTQKLLVLANKQFSCISTVCPEFTYSYSNMCSHIQCGQIQLEIIKQQMTGYICFEKFSYNYSSSIKTITNQGHSISQIEVSKVLTSFLLSNGSIYTINKNGLNNTNIHNAIQIKQMAIPPYFNKQLLQVLFKNGSIHSNGQQEPMDFTNETVKRIIGFFDPDDTDMSINYLLTDQNLYFRGSCKAGMCTKDADGNDFDTTFNGKTKFRSMWTKMNLAAAGFPFIASDIQDINDQNWSIIFFLTNGNKFIFGINNYGRLCSDISNKIVLTDLSKYDYISAGETTSLFSSGEQLYYCGASFGEFQQDFIDVKISPERLSLEFGELLGWSFSDNSIVHLSNIDGGFVIRTSTQVFGIGKCIAFDCFNFRNEQIDYSSKVQLLCLLSQNLVVAGSSSVRVQYIKQPLNLVYVNDTKIPQEEVDQKGVIDLSKTITKDQTGLKVAISITVILYVVAFFSVFKMMLKLISDRKRAALKTVKKHDVNQIVKMNFMVPENIFYTEMEYQLI</sequence>
<gene>
    <name evidence="3" type="ORF">HINF_LOCUS13095</name>
    <name evidence="2" type="ORF">HINF_LOCUS29605</name>
</gene>
<comment type="caution">
    <text evidence="2">The sequence shown here is derived from an EMBL/GenBank/DDBJ whole genome shotgun (WGS) entry which is preliminary data.</text>
</comment>
<keyword evidence="4" id="KW-1185">Reference proteome</keyword>
<reference evidence="2" key="1">
    <citation type="submission" date="2023-06" db="EMBL/GenBank/DDBJ databases">
        <authorList>
            <person name="Kurt Z."/>
        </authorList>
    </citation>
    <scope>NUCLEOTIDE SEQUENCE</scope>
</reference>
<accession>A0AA86PV52</accession>
<proteinExistence type="predicted"/>
<dbReference type="Proteomes" id="UP001642409">
    <property type="component" value="Unassembled WGS sequence"/>
</dbReference>
<keyword evidence="1" id="KW-1133">Transmembrane helix</keyword>
<evidence type="ECO:0000313" key="3">
    <source>
        <dbReference type="EMBL" id="CAL5993499.1"/>
    </source>
</evidence>
<dbReference type="InterPro" id="IPR009091">
    <property type="entry name" value="RCC1/BLIP-II"/>
</dbReference>
<keyword evidence="1" id="KW-0472">Membrane</keyword>
<dbReference type="EMBL" id="CAXDID020000030">
    <property type="protein sequence ID" value="CAL5993499.1"/>
    <property type="molecule type" value="Genomic_DNA"/>
</dbReference>
<evidence type="ECO:0000313" key="4">
    <source>
        <dbReference type="Proteomes" id="UP001642409"/>
    </source>
</evidence>
<evidence type="ECO:0000313" key="2">
    <source>
        <dbReference type="EMBL" id="CAI9941960.1"/>
    </source>
</evidence>
<evidence type="ECO:0008006" key="5">
    <source>
        <dbReference type="Google" id="ProtNLM"/>
    </source>
</evidence>
<reference evidence="3 4" key="2">
    <citation type="submission" date="2024-07" db="EMBL/GenBank/DDBJ databases">
        <authorList>
            <person name="Akdeniz Z."/>
        </authorList>
    </citation>
    <scope>NUCLEOTIDE SEQUENCE [LARGE SCALE GENOMIC DNA]</scope>
</reference>
<dbReference type="EMBL" id="CATOUU010000697">
    <property type="protein sequence ID" value="CAI9941960.1"/>
    <property type="molecule type" value="Genomic_DNA"/>
</dbReference>
<keyword evidence="1" id="KW-0812">Transmembrane</keyword>